<evidence type="ECO:0000256" key="12">
    <source>
        <dbReference type="ARBA" id="ARBA00022824"/>
    </source>
</evidence>
<evidence type="ECO:0000313" key="24">
    <source>
        <dbReference type="Proteomes" id="UP000253919"/>
    </source>
</evidence>
<evidence type="ECO:0000256" key="7">
    <source>
        <dbReference type="ARBA" id="ARBA00022645"/>
    </source>
</evidence>
<reference evidence="23 24" key="1">
    <citation type="submission" date="2018-04" db="EMBL/GenBank/DDBJ databases">
        <title>Adhaeribacter sp. HMF7616 genome sequencing and assembly.</title>
        <authorList>
            <person name="Kang H."/>
            <person name="Kang J."/>
            <person name="Cha I."/>
            <person name="Kim H."/>
            <person name="Joh K."/>
        </authorList>
    </citation>
    <scope>NUCLEOTIDE SEQUENCE [LARGE SCALE GENOMIC DNA]</scope>
    <source>
        <strain evidence="23 24">HMF7616</strain>
    </source>
</reference>
<evidence type="ECO:0000256" key="20">
    <source>
        <dbReference type="ARBA" id="ARBA00033328"/>
    </source>
</evidence>
<sequence>MLLLRTFLIFSAFIISRKCFAQTSPDSLYIRQIFDEALTNGQSYKNLDYLSNKIGGRLSGSPEAEKAVQWSKQLMESYKFDKVYLQEVMVPHWVRGAKEKASIQSSKSKVEVPICALGGSVGTGKTALTAPIIEVKTLDELKALGRSKVQGKIVFFNRPMDPRRVSTFEAYSGAGDQRRQGPSEAAKLGAVGVVVRSLNLFQDDLPHTGSLRYDETVPKIPAAAISTNGADKLSQMLQADPNLNFSYEMHCETLPEVKSYNVIGELRGSEKPNEIIAVGGHLDSWDLADGAHDDGTGCTQSIEVLRIFKNLNYRPKRTIRAVMFMNEENGVRGGRKYAELAKANQEKHVAAIESDAGGFTPRGFGIVAEPSKINAISKWKPLLSPYGLHDIGLGHAGTDIEPLAEVDKNAALIGFTPDSQRYFQYHHASNDTFDKVNKRELELGGASMAALIYLLDKYGL</sequence>
<dbReference type="OrthoDB" id="9769665at2"/>
<keyword evidence="8" id="KW-0645">Protease</keyword>
<keyword evidence="13" id="KW-0862">Zinc</keyword>
<dbReference type="GO" id="GO:0005576">
    <property type="term" value="C:extracellular region"/>
    <property type="evidence" value="ECO:0007669"/>
    <property type="project" value="UniProtKB-SubCell"/>
</dbReference>
<keyword evidence="23" id="KW-0031">Aminopeptidase</keyword>
<dbReference type="GO" id="GO:0004180">
    <property type="term" value="F:carboxypeptidase activity"/>
    <property type="evidence" value="ECO:0007669"/>
    <property type="project" value="UniProtKB-KW"/>
</dbReference>
<evidence type="ECO:0000259" key="22">
    <source>
        <dbReference type="Pfam" id="PF04389"/>
    </source>
</evidence>
<evidence type="ECO:0000256" key="8">
    <source>
        <dbReference type="ARBA" id="ARBA00022670"/>
    </source>
</evidence>
<accession>A0A369QJI8</accession>
<keyword evidence="11 23" id="KW-0378">Hydrolase</keyword>
<keyword evidence="7" id="KW-0121">Carboxypeptidase</keyword>
<evidence type="ECO:0000256" key="14">
    <source>
        <dbReference type="ARBA" id="ARBA00023034"/>
    </source>
</evidence>
<feature type="domain" description="Peptidase M28" evidence="22">
    <location>
        <begin position="261"/>
        <end position="447"/>
    </location>
</feature>
<feature type="chain" id="PRO_5017034910" description="Carboxypeptidase Q" evidence="21">
    <location>
        <begin position="22"/>
        <end position="460"/>
    </location>
</feature>
<evidence type="ECO:0000256" key="10">
    <source>
        <dbReference type="ARBA" id="ARBA00022729"/>
    </source>
</evidence>
<evidence type="ECO:0000256" key="21">
    <source>
        <dbReference type="SAM" id="SignalP"/>
    </source>
</evidence>
<evidence type="ECO:0000256" key="2">
    <source>
        <dbReference type="ARBA" id="ARBA00004371"/>
    </source>
</evidence>
<comment type="subunit">
    <text evidence="19">Homodimer. The monomeric form is inactive while the homodimer is active.</text>
</comment>
<evidence type="ECO:0000256" key="6">
    <source>
        <dbReference type="ARBA" id="ARBA00022525"/>
    </source>
</evidence>
<keyword evidence="16" id="KW-0865">Zymogen</keyword>
<evidence type="ECO:0000256" key="16">
    <source>
        <dbReference type="ARBA" id="ARBA00023145"/>
    </source>
</evidence>
<evidence type="ECO:0000256" key="3">
    <source>
        <dbReference type="ARBA" id="ARBA00004555"/>
    </source>
</evidence>
<keyword evidence="15" id="KW-0482">Metalloprotease</keyword>
<evidence type="ECO:0000256" key="15">
    <source>
        <dbReference type="ARBA" id="ARBA00023049"/>
    </source>
</evidence>
<keyword evidence="17" id="KW-0325">Glycoprotein</keyword>
<dbReference type="Gene3D" id="3.40.630.10">
    <property type="entry name" value="Zn peptidases"/>
    <property type="match status" value="1"/>
</dbReference>
<dbReference type="GO" id="GO:0004177">
    <property type="term" value="F:aminopeptidase activity"/>
    <property type="evidence" value="ECO:0007669"/>
    <property type="project" value="UniProtKB-KW"/>
</dbReference>
<keyword evidence="14" id="KW-0333">Golgi apparatus</keyword>
<dbReference type="SUPFAM" id="SSF53187">
    <property type="entry name" value="Zn-dependent exopeptidases"/>
    <property type="match status" value="1"/>
</dbReference>
<evidence type="ECO:0000256" key="4">
    <source>
        <dbReference type="ARBA" id="ARBA00004613"/>
    </source>
</evidence>
<keyword evidence="9" id="KW-0479">Metal-binding</keyword>
<evidence type="ECO:0000313" key="23">
    <source>
        <dbReference type="EMBL" id="RDC65103.1"/>
    </source>
</evidence>
<evidence type="ECO:0000256" key="17">
    <source>
        <dbReference type="ARBA" id="ARBA00023180"/>
    </source>
</evidence>
<keyword evidence="10 21" id="KW-0732">Signal</keyword>
<dbReference type="PANTHER" id="PTHR12053:SF3">
    <property type="entry name" value="CARBOXYPEPTIDASE Q"/>
    <property type="match status" value="1"/>
</dbReference>
<comment type="subcellular location">
    <subcellularLocation>
        <location evidence="1">Endoplasmic reticulum</location>
    </subcellularLocation>
    <subcellularLocation>
        <location evidence="3">Golgi apparatus</location>
    </subcellularLocation>
    <subcellularLocation>
        <location evidence="2">Lysosome</location>
    </subcellularLocation>
    <subcellularLocation>
        <location evidence="4">Secreted</location>
    </subcellularLocation>
</comment>
<dbReference type="PANTHER" id="PTHR12053">
    <property type="entry name" value="PROTEASE FAMILY M28 PLASMA GLUTAMATE CARBOXYPEPTIDASE-RELATED"/>
    <property type="match status" value="1"/>
</dbReference>
<keyword evidence="12" id="KW-0256">Endoplasmic reticulum</keyword>
<comment type="caution">
    <text evidence="23">The sequence shown here is derived from an EMBL/GenBank/DDBJ whole genome shotgun (WGS) entry which is preliminary data.</text>
</comment>
<dbReference type="InterPro" id="IPR007484">
    <property type="entry name" value="Peptidase_M28"/>
</dbReference>
<dbReference type="InterPro" id="IPR039866">
    <property type="entry name" value="CPQ"/>
</dbReference>
<evidence type="ECO:0000256" key="18">
    <source>
        <dbReference type="ARBA" id="ARBA00023228"/>
    </source>
</evidence>
<organism evidence="23 24">
    <name type="scientific">Adhaeribacter pallidiroseus</name>
    <dbReference type="NCBI Taxonomy" id="2072847"/>
    <lineage>
        <taxon>Bacteria</taxon>
        <taxon>Pseudomonadati</taxon>
        <taxon>Bacteroidota</taxon>
        <taxon>Cytophagia</taxon>
        <taxon>Cytophagales</taxon>
        <taxon>Hymenobacteraceae</taxon>
        <taxon>Adhaeribacter</taxon>
    </lineage>
</organism>
<feature type="signal peptide" evidence="21">
    <location>
        <begin position="1"/>
        <end position="21"/>
    </location>
</feature>
<dbReference type="AlphaFoldDB" id="A0A369QJI8"/>
<name>A0A369QJI8_9BACT</name>
<keyword evidence="6" id="KW-0964">Secreted</keyword>
<keyword evidence="18" id="KW-0458">Lysosome</keyword>
<proteinExistence type="predicted"/>
<dbReference type="RefSeq" id="WP_115374169.1">
    <property type="nucleotide sequence ID" value="NZ_QASA01000001.1"/>
</dbReference>
<evidence type="ECO:0000256" key="11">
    <source>
        <dbReference type="ARBA" id="ARBA00022801"/>
    </source>
</evidence>
<dbReference type="Pfam" id="PF04389">
    <property type="entry name" value="Peptidase_M28"/>
    <property type="match status" value="1"/>
</dbReference>
<dbReference type="GO" id="GO:0006508">
    <property type="term" value="P:proteolysis"/>
    <property type="evidence" value="ECO:0007669"/>
    <property type="project" value="UniProtKB-KW"/>
</dbReference>
<dbReference type="Gene3D" id="3.50.30.30">
    <property type="match status" value="1"/>
</dbReference>
<dbReference type="Proteomes" id="UP000253919">
    <property type="component" value="Unassembled WGS sequence"/>
</dbReference>
<dbReference type="GO" id="GO:0005764">
    <property type="term" value="C:lysosome"/>
    <property type="evidence" value="ECO:0007669"/>
    <property type="project" value="UniProtKB-SubCell"/>
</dbReference>
<gene>
    <name evidence="23" type="ORF">AHMF7616_03727</name>
</gene>
<evidence type="ECO:0000256" key="9">
    <source>
        <dbReference type="ARBA" id="ARBA00022723"/>
    </source>
</evidence>
<protein>
    <recommendedName>
        <fullName evidence="5">Carboxypeptidase Q</fullName>
    </recommendedName>
    <alternativeName>
        <fullName evidence="20">Plasma glutamate carboxypeptidase</fullName>
    </alternativeName>
</protein>
<evidence type="ECO:0000256" key="13">
    <source>
        <dbReference type="ARBA" id="ARBA00022833"/>
    </source>
</evidence>
<keyword evidence="24" id="KW-1185">Reference proteome</keyword>
<dbReference type="EMBL" id="QASA01000001">
    <property type="protein sequence ID" value="RDC65103.1"/>
    <property type="molecule type" value="Genomic_DNA"/>
</dbReference>
<dbReference type="GO" id="GO:0070573">
    <property type="term" value="F:metallodipeptidase activity"/>
    <property type="evidence" value="ECO:0007669"/>
    <property type="project" value="InterPro"/>
</dbReference>
<evidence type="ECO:0000256" key="19">
    <source>
        <dbReference type="ARBA" id="ARBA00025833"/>
    </source>
</evidence>
<dbReference type="GO" id="GO:0046872">
    <property type="term" value="F:metal ion binding"/>
    <property type="evidence" value="ECO:0007669"/>
    <property type="project" value="UniProtKB-KW"/>
</dbReference>
<evidence type="ECO:0000256" key="1">
    <source>
        <dbReference type="ARBA" id="ARBA00004240"/>
    </source>
</evidence>
<evidence type="ECO:0000256" key="5">
    <source>
        <dbReference type="ARBA" id="ARBA00014116"/>
    </source>
</evidence>